<dbReference type="SUPFAM" id="SSF53474">
    <property type="entry name" value="alpha/beta-Hydrolases"/>
    <property type="match status" value="1"/>
</dbReference>
<name>A0ABX5IXI1_9GAMM</name>
<evidence type="ECO:0000313" key="3">
    <source>
        <dbReference type="Proteomes" id="UP000241895"/>
    </source>
</evidence>
<sequence>MAKNVALFFDGTWQVPDMDLEDGDTNTNVSRLYQAVADNPMAEGGTVKRYYHGVGSDLHWYDRLVAGATGLGLSEILVEAYVELVELLRPDDRLFLFGFSRGAYTARSLSGMLHTSGLLHPEHRQLAGRAYALYRDRRRGPQSAEARRFASRYAWVPEIHMIGVWDTVGSLGIPLRSFAAFNRRRFEFHDTRLSPLVRHAYQALAIDEHRKAFAPTLWSPQTTTATLEQVWFPGAHSNIGGGYRDRVLSDVSLDWMMGRACEQGLPLLPDSRPLLGSPPREDDIVDSYQRFLSRLYRLISPRRYLRRIGFASFGNETLHPSVATRRLALPGYRPANPIHPRLAVTPPSTSTPTAPE</sequence>
<dbReference type="EMBL" id="PXNS01000010">
    <property type="protein sequence ID" value="PTL92634.1"/>
    <property type="molecule type" value="Genomic_DNA"/>
</dbReference>
<gene>
    <name evidence="2" type="ORF">C6W88_16725</name>
</gene>
<protein>
    <submittedName>
        <fullName evidence="2">DUF2235 domain-containing protein</fullName>
    </submittedName>
</protein>
<keyword evidence="3" id="KW-1185">Reference proteome</keyword>
<evidence type="ECO:0000259" key="1">
    <source>
        <dbReference type="Pfam" id="PF09994"/>
    </source>
</evidence>
<dbReference type="Pfam" id="PF09994">
    <property type="entry name" value="T6SS_Tle1-like_cat"/>
    <property type="match status" value="1"/>
</dbReference>
<dbReference type="InterPro" id="IPR018712">
    <property type="entry name" value="Tle1-like_cat"/>
</dbReference>
<dbReference type="PANTHER" id="PTHR33840">
    <property type="match status" value="1"/>
</dbReference>
<dbReference type="PANTHER" id="PTHR33840:SF1">
    <property type="entry name" value="TLE1 PHOSPHOLIPASE DOMAIN-CONTAINING PROTEIN"/>
    <property type="match status" value="1"/>
</dbReference>
<proteinExistence type="predicted"/>
<reference evidence="2 3" key="1">
    <citation type="submission" date="2018-03" db="EMBL/GenBank/DDBJ databases">
        <authorList>
            <person name="Zhou J."/>
            <person name="Li X."/>
            <person name="Xue M."/>
            <person name="Yin J."/>
        </authorList>
    </citation>
    <scope>NUCLEOTIDE SEQUENCE [LARGE SCALE GENOMIC DNA]</scope>
    <source>
        <strain evidence="2 3">SYSU ZJ2214</strain>
    </source>
</reference>
<dbReference type="RefSeq" id="WP_108133301.1">
    <property type="nucleotide sequence ID" value="NZ_PXNS01000010.1"/>
</dbReference>
<accession>A0ABX5IXI1</accession>
<organism evidence="2 3">
    <name type="scientific">Halomonas litopenaei</name>
    <dbReference type="NCBI Taxonomy" id="2109328"/>
    <lineage>
        <taxon>Bacteria</taxon>
        <taxon>Pseudomonadati</taxon>
        <taxon>Pseudomonadota</taxon>
        <taxon>Gammaproteobacteria</taxon>
        <taxon>Oceanospirillales</taxon>
        <taxon>Halomonadaceae</taxon>
        <taxon>Halomonas</taxon>
    </lineage>
</organism>
<feature type="domain" description="T6SS Phospholipase effector Tle1-like catalytic" evidence="1">
    <location>
        <begin position="3"/>
        <end position="257"/>
    </location>
</feature>
<dbReference type="Proteomes" id="UP000241895">
    <property type="component" value="Unassembled WGS sequence"/>
</dbReference>
<dbReference type="InterPro" id="IPR029058">
    <property type="entry name" value="AB_hydrolase_fold"/>
</dbReference>
<comment type="caution">
    <text evidence="2">The sequence shown here is derived from an EMBL/GenBank/DDBJ whole genome shotgun (WGS) entry which is preliminary data.</text>
</comment>
<evidence type="ECO:0000313" key="2">
    <source>
        <dbReference type="EMBL" id="PTL92634.1"/>
    </source>
</evidence>